<gene>
    <name evidence="1" type="ORF">WMO40_00410</name>
</gene>
<comment type="caution">
    <text evidence="1">The sequence shown here is derived from an EMBL/GenBank/DDBJ whole genome shotgun (WGS) entry which is preliminary data.</text>
</comment>
<evidence type="ECO:0000313" key="1">
    <source>
        <dbReference type="EMBL" id="MEQ2525144.1"/>
    </source>
</evidence>
<accession>A0ACC6S7G6</accession>
<organism evidence="1 2">
    <name type="scientific">Robertmurraya yapensis</name>
    <name type="common">ex Hitch et al 2024</name>
    <dbReference type="NCBI Taxonomy" id="3133160"/>
    <lineage>
        <taxon>Bacteria</taxon>
        <taxon>Bacillati</taxon>
        <taxon>Bacillota</taxon>
        <taxon>Bacilli</taxon>
        <taxon>Bacillales</taxon>
        <taxon>Bacillaceae</taxon>
        <taxon>Robertmurraya</taxon>
    </lineage>
</organism>
<sequence length="462" mass="54112">MSYNPEEQFRCTIIRGKAKNKLDNLLPAYANIVDEICPCDKTSFVTNFNNRLIEILGMGTEKKTLNNHRTEIAGQLFGLFYEENNVIFASERTRKYLDDSDQPAFFKDICFKFQFPNGMDKLDKVKEKIDANISIRQFPYILEVLLSADRSNINLTKDDIAYYVLNSLQVLQGKVKPNEVIEKIIEERGNGITRKVRHSGKQASYSIQHIREQLNYLELANLIRIDRNLVKLNYREAENINYIAQFWDKKPEFNVYKYDLNSEEERIKFFQEWQHFYSSINSKRRFSTSVESLEIDPPKRTNSINNTELGDEGENFVLEYEKERVKNFDPSLVRKVVHLGKTKGLGYDIQSVVAEDGEFAEFVKYIEVKSTKRVTIPNLNDPNWIDTINLTRNEWIAAAQHKSSYYLYRVYFTPGQATMYVINDPFSKNEDGRLKAKPVAYRLDFSNRAVDFMVTEEKEEYN</sequence>
<evidence type="ECO:0000313" key="2">
    <source>
        <dbReference type="Proteomes" id="UP001439875"/>
    </source>
</evidence>
<keyword evidence="2" id="KW-1185">Reference proteome</keyword>
<dbReference type="Proteomes" id="UP001439875">
    <property type="component" value="Unassembled WGS sequence"/>
</dbReference>
<reference evidence="1" key="1">
    <citation type="submission" date="2024-03" db="EMBL/GenBank/DDBJ databases">
        <title>Human intestinal bacterial collection.</title>
        <authorList>
            <person name="Pauvert C."/>
            <person name="Hitch T.C.A."/>
            <person name="Clavel T."/>
        </authorList>
    </citation>
    <scope>NUCLEOTIDE SEQUENCE</scope>
    <source>
        <strain evidence="1">CLA-AA-H227</strain>
    </source>
</reference>
<name>A0ACC6S7G6_9BACI</name>
<proteinExistence type="predicted"/>
<dbReference type="EMBL" id="JBBMEW010000001">
    <property type="protein sequence ID" value="MEQ2525144.1"/>
    <property type="molecule type" value="Genomic_DNA"/>
</dbReference>
<protein>
    <submittedName>
        <fullName evidence="1">DUF3883 domain-containing protein</fullName>
    </submittedName>
</protein>